<sequence length="101" mass="11019">MHRAPSNVIPASKHCRTNNTSYSGGLYPRPSSPPCTLYAPTAEFRPSAARDATTPNPQSERERTVRTVHAVEPVGSGNRMVAFRAPQNPPHTSSKTFHSVH</sequence>
<proteinExistence type="predicted"/>
<gene>
    <name evidence="2" type="ORF">SCP_0400400</name>
</gene>
<dbReference type="InParanoid" id="A0A401GHM8"/>
<dbReference type="RefSeq" id="XP_027612582.1">
    <property type="nucleotide sequence ID" value="XM_027756781.1"/>
</dbReference>
<dbReference type="EMBL" id="BFAD01000004">
    <property type="protein sequence ID" value="GBE81669.1"/>
    <property type="molecule type" value="Genomic_DNA"/>
</dbReference>
<name>A0A401GHM8_9APHY</name>
<keyword evidence="3" id="KW-1185">Reference proteome</keyword>
<comment type="caution">
    <text evidence="2">The sequence shown here is derived from an EMBL/GenBank/DDBJ whole genome shotgun (WGS) entry which is preliminary data.</text>
</comment>
<dbReference type="GeneID" id="38778586"/>
<feature type="compositionally biased region" description="Polar residues" evidence="1">
    <location>
        <begin position="90"/>
        <end position="101"/>
    </location>
</feature>
<dbReference type="Proteomes" id="UP000287166">
    <property type="component" value="Unassembled WGS sequence"/>
</dbReference>
<accession>A0A401GHM8</accession>
<feature type="region of interest" description="Disordered" evidence="1">
    <location>
        <begin position="1"/>
        <end position="101"/>
    </location>
</feature>
<dbReference type="AlphaFoldDB" id="A0A401GHM8"/>
<organism evidence="2 3">
    <name type="scientific">Sparassis crispa</name>
    <dbReference type="NCBI Taxonomy" id="139825"/>
    <lineage>
        <taxon>Eukaryota</taxon>
        <taxon>Fungi</taxon>
        <taxon>Dikarya</taxon>
        <taxon>Basidiomycota</taxon>
        <taxon>Agaricomycotina</taxon>
        <taxon>Agaricomycetes</taxon>
        <taxon>Polyporales</taxon>
        <taxon>Sparassidaceae</taxon>
        <taxon>Sparassis</taxon>
    </lineage>
</organism>
<evidence type="ECO:0000313" key="2">
    <source>
        <dbReference type="EMBL" id="GBE81669.1"/>
    </source>
</evidence>
<evidence type="ECO:0000313" key="3">
    <source>
        <dbReference type="Proteomes" id="UP000287166"/>
    </source>
</evidence>
<reference evidence="2 3" key="1">
    <citation type="journal article" date="2018" name="Sci. Rep.">
        <title>Genome sequence of the cauliflower mushroom Sparassis crispa (Hanabiratake) and its association with beneficial usage.</title>
        <authorList>
            <person name="Kiyama R."/>
            <person name="Furutani Y."/>
            <person name="Kawaguchi K."/>
            <person name="Nakanishi T."/>
        </authorList>
    </citation>
    <scope>NUCLEOTIDE SEQUENCE [LARGE SCALE GENOMIC DNA]</scope>
</reference>
<protein>
    <submittedName>
        <fullName evidence="2">Uncharacterized protein</fullName>
    </submittedName>
</protein>
<evidence type="ECO:0000256" key="1">
    <source>
        <dbReference type="SAM" id="MobiDB-lite"/>
    </source>
</evidence>